<evidence type="ECO:0000256" key="1">
    <source>
        <dbReference type="ARBA" id="ARBA00022448"/>
    </source>
</evidence>
<evidence type="ECO:0000256" key="3">
    <source>
        <dbReference type="ARBA" id="ARBA00022723"/>
    </source>
</evidence>
<reference evidence="9" key="1">
    <citation type="journal article" date="2014" name="Int. J. Syst. Evol. Microbiol.">
        <title>Complete genome sequence of Corynebacterium casei LMG S-19264T (=DSM 44701T), isolated from a smear-ripened cheese.</title>
        <authorList>
            <consortium name="US DOE Joint Genome Institute (JGI-PGF)"/>
            <person name="Walter F."/>
            <person name="Albersmeier A."/>
            <person name="Kalinowski J."/>
            <person name="Ruckert C."/>
        </authorList>
    </citation>
    <scope>NUCLEOTIDE SEQUENCE</scope>
    <source>
        <strain evidence="9">CGMCC 1.15322</strain>
    </source>
</reference>
<evidence type="ECO:0000256" key="7">
    <source>
        <dbReference type="SAM" id="SignalP"/>
    </source>
</evidence>
<keyword evidence="7" id="KW-0732">Signal</keyword>
<evidence type="ECO:0000256" key="5">
    <source>
        <dbReference type="ARBA" id="ARBA00023004"/>
    </source>
</evidence>
<dbReference type="PROSITE" id="PS51007">
    <property type="entry name" value="CYTC"/>
    <property type="match status" value="1"/>
</dbReference>
<feature type="domain" description="Cytochrome c" evidence="8">
    <location>
        <begin position="23"/>
        <end position="107"/>
    </location>
</feature>
<sequence>MKIYLSSTALALCALAASSLSHAQTAPAQALYTRSLAATCANCHGTDGRAVQGSSVLPLAGMDKNYLATQMKAFKSGARAATVMHQISKGYSDAQIDILAGYFAAQKK</sequence>
<dbReference type="InterPro" id="IPR050597">
    <property type="entry name" value="Cytochrome_c_Oxidase_Subunit"/>
</dbReference>
<dbReference type="GO" id="GO:0046872">
    <property type="term" value="F:metal ion binding"/>
    <property type="evidence" value="ECO:0007669"/>
    <property type="project" value="UniProtKB-KW"/>
</dbReference>
<keyword evidence="3 6" id="KW-0479">Metal-binding</keyword>
<dbReference type="Gene3D" id="1.10.760.10">
    <property type="entry name" value="Cytochrome c-like domain"/>
    <property type="match status" value="1"/>
</dbReference>
<name>A0A916WHY4_9BURK</name>
<evidence type="ECO:0000259" key="8">
    <source>
        <dbReference type="PROSITE" id="PS51007"/>
    </source>
</evidence>
<dbReference type="AlphaFoldDB" id="A0A916WHY4"/>
<reference evidence="9" key="2">
    <citation type="submission" date="2020-09" db="EMBL/GenBank/DDBJ databases">
        <authorList>
            <person name="Sun Q."/>
            <person name="Zhou Y."/>
        </authorList>
    </citation>
    <scope>NUCLEOTIDE SEQUENCE</scope>
    <source>
        <strain evidence="9">CGMCC 1.15322</strain>
    </source>
</reference>
<evidence type="ECO:0000256" key="2">
    <source>
        <dbReference type="ARBA" id="ARBA00022617"/>
    </source>
</evidence>
<comment type="caution">
    <text evidence="9">The sequence shown here is derived from an EMBL/GenBank/DDBJ whole genome shotgun (WGS) entry which is preliminary data.</text>
</comment>
<keyword evidence="5 6" id="KW-0408">Iron</keyword>
<dbReference type="Pfam" id="PF00034">
    <property type="entry name" value="Cytochrom_C"/>
    <property type="match status" value="1"/>
</dbReference>
<dbReference type="Proteomes" id="UP000620596">
    <property type="component" value="Unassembled WGS sequence"/>
</dbReference>
<keyword evidence="10" id="KW-1185">Reference proteome</keyword>
<dbReference type="GO" id="GO:0009055">
    <property type="term" value="F:electron transfer activity"/>
    <property type="evidence" value="ECO:0007669"/>
    <property type="project" value="InterPro"/>
</dbReference>
<dbReference type="RefSeq" id="WP_188708835.1">
    <property type="nucleotide sequence ID" value="NZ_BMIG01000008.1"/>
</dbReference>
<evidence type="ECO:0000313" key="9">
    <source>
        <dbReference type="EMBL" id="GGB02984.1"/>
    </source>
</evidence>
<dbReference type="InterPro" id="IPR009056">
    <property type="entry name" value="Cyt_c-like_dom"/>
</dbReference>
<accession>A0A916WHY4</accession>
<proteinExistence type="predicted"/>
<protein>
    <recommendedName>
        <fullName evidence="8">Cytochrome c domain-containing protein</fullName>
    </recommendedName>
</protein>
<keyword evidence="4" id="KW-0249">Electron transport</keyword>
<evidence type="ECO:0000256" key="6">
    <source>
        <dbReference type="PROSITE-ProRule" id="PRU00433"/>
    </source>
</evidence>
<evidence type="ECO:0000256" key="4">
    <source>
        <dbReference type="ARBA" id="ARBA00022982"/>
    </source>
</evidence>
<feature type="signal peptide" evidence="7">
    <location>
        <begin position="1"/>
        <end position="23"/>
    </location>
</feature>
<keyword evidence="1" id="KW-0813">Transport</keyword>
<keyword evidence="2 6" id="KW-0349">Heme</keyword>
<dbReference type="PANTHER" id="PTHR33751">
    <property type="entry name" value="CBB3-TYPE CYTOCHROME C OXIDASE SUBUNIT FIXP"/>
    <property type="match status" value="1"/>
</dbReference>
<organism evidence="9 10">
    <name type="scientific">Polaromonas eurypsychrophila</name>
    <dbReference type="NCBI Taxonomy" id="1614635"/>
    <lineage>
        <taxon>Bacteria</taxon>
        <taxon>Pseudomonadati</taxon>
        <taxon>Pseudomonadota</taxon>
        <taxon>Betaproteobacteria</taxon>
        <taxon>Burkholderiales</taxon>
        <taxon>Comamonadaceae</taxon>
        <taxon>Polaromonas</taxon>
    </lineage>
</organism>
<evidence type="ECO:0000313" key="10">
    <source>
        <dbReference type="Proteomes" id="UP000620596"/>
    </source>
</evidence>
<gene>
    <name evidence="9" type="ORF">GCM10011496_24950</name>
</gene>
<dbReference type="InterPro" id="IPR036909">
    <property type="entry name" value="Cyt_c-like_dom_sf"/>
</dbReference>
<feature type="chain" id="PRO_5037540747" description="Cytochrome c domain-containing protein" evidence="7">
    <location>
        <begin position="24"/>
        <end position="108"/>
    </location>
</feature>
<dbReference type="SUPFAM" id="SSF46626">
    <property type="entry name" value="Cytochrome c"/>
    <property type="match status" value="1"/>
</dbReference>
<dbReference type="PANTHER" id="PTHR33751:SF9">
    <property type="entry name" value="CYTOCHROME C4"/>
    <property type="match status" value="1"/>
</dbReference>
<dbReference type="GO" id="GO:0020037">
    <property type="term" value="F:heme binding"/>
    <property type="evidence" value="ECO:0007669"/>
    <property type="project" value="InterPro"/>
</dbReference>
<dbReference type="EMBL" id="BMIG01000008">
    <property type="protein sequence ID" value="GGB02984.1"/>
    <property type="molecule type" value="Genomic_DNA"/>
</dbReference>